<accession>A0A3M7M7W8</accession>
<evidence type="ECO:0000256" key="5">
    <source>
        <dbReference type="SAM" id="MobiDB-lite"/>
    </source>
</evidence>
<dbReference type="AlphaFoldDB" id="A0A3M7M7W8"/>
<feature type="chain" id="PRO_5018300775" evidence="7">
    <location>
        <begin position="27"/>
        <end position="256"/>
    </location>
</feature>
<evidence type="ECO:0000313" key="9">
    <source>
        <dbReference type="Proteomes" id="UP000265663"/>
    </source>
</evidence>
<proteinExistence type="predicted"/>
<dbReference type="InterPro" id="IPR051694">
    <property type="entry name" value="Immunoregulatory_rcpt-like"/>
</dbReference>
<evidence type="ECO:0000256" key="2">
    <source>
        <dbReference type="ARBA" id="ARBA00022692"/>
    </source>
</evidence>
<name>A0A3M7M7W8_9PLEO</name>
<gene>
    <name evidence="8" type="ORF">GMOD_00000728</name>
</gene>
<keyword evidence="4 6" id="KW-0472">Membrane</keyword>
<feature type="region of interest" description="Disordered" evidence="5">
    <location>
        <begin position="182"/>
        <end position="256"/>
    </location>
</feature>
<feature type="region of interest" description="Disordered" evidence="5">
    <location>
        <begin position="123"/>
        <end position="145"/>
    </location>
</feature>
<keyword evidence="7" id="KW-0732">Signal</keyword>
<comment type="subcellular location">
    <subcellularLocation>
        <location evidence="1">Membrane</location>
        <topology evidence="1">Single-pass membrane protein</topology>
    </subcellularLocation>
</comment>
<reference evidence="8 9" key="1">
    <citation type="journal article" date="2014" name="PLoS ONE">
        <title>De novo Genome Assembly of the Fungal Plant Pathogen Pyrenophora semeniperda.</title>
        <authorList>
            <person name="Soliai M.M."/>
            <person name="Meyer S.E."/>
            <person name="Udall J.A."/>
            <person name="Elzinga D.E."/>
            <person name="Hermansen R.A."/>
            <person name="Bodily P.M."/>
            <person name="Hart A.A."/>
            <person name="Coleman C.E."/>
        </authorList>
    </citation>
    <scope>NUCLEOTIDE SEQUENCE [LARGE SCALE GENOMIC DNA]</scope>
    <source>
        <strain evidence="8 9">CCB06</strain>
        <tissue evidence="8">Mycelium</tissue>
    </source>
</reference>
<feature type="signal peptide" evidence="7">
    <location>
        <begin position="1"/>
        <end position="26"/>
    </location>
</feature>
<dbReference type="GO" id="GO:0016020">
    <property type="term" value="C:membrane"/>
    <property type="evidence" value="ECO:0007669"/>
    <property type="project" value="UniProtKB-SubCell"/>
</dbReference>
<keyword evidence="2 6" id="KW-0812">Transmembrane</keyword>
<evidence type="ECO:0000313" key="8">
    <source>
        <dbReference type="EMBL" id="RMZ70611.1"/>
    </source>
</evidence>
<sequence>MVQLGSRVSMAFRLVFAAAILHRVSGSTFATFTDDQCKNSFQSIQAENGYPNGTCLRLADNGKFGSFQLVGLDPGCSATIYGADAEEFVPCSSTALQFAQLATCYNASWVYYSVDSCTPPQSSSISRAPSRATSTPSSTPNPSSKNNHIGAIVGGVIGGVCALALIGLAVFLVLRRRRNKKTALEQQPPEVPHPPEAHGNDINELSPEDVKPEIYTAEAKPHEIGRNSMFIPREQPPAELEGNSAPIVQEQEKRDP</sequence>
<dbReference type="PANTHER" id="PTHR15549">
    <property type="entry name" value="PAIRED IMMUNOGLOBULIN-LIKE TYPE 2 RECEPTOR"/>
    <property type="match status" value="1"/>
</dbReference>
<feature type="transmembrane region" description="Helical" evidence="6">
    <location>
        <begin position="149"/>
        <end position="174"/>
    </location>
</feature>
<keyword evidence="3 6" id="KW-1133">Transmembrane helix</keyword>
<dbReference type="Proteomes" id="UP000265663">
    <property type="component" value="Unassembled WGS sequence"/>
</dbReference>
<dbReference type="OrthoDB" id="4157427at2759"/>
<evidence type="ECO:0000256" key="7">
    <source>
        <dbReference type="SAM" id="SignalP"/>
    </source>
</evidence>
<evidence type="ECO:0000256" key="1">
    <source>
        <dbReference type="ARBA" id="ARBA00004167"/>
    </source>
</evidence>
<feature type="compositionally biased region" description="Low complexity" evidence="5">
    <location>
        <begin position="126"/>
        <end position="144"/>
    </location>
</feature>
<dbReference type="GO" id="GO:0071944">
    <property type="term" value="C:cell periphery"/>
    <property type="evidence" value="ECO:0007669"/>
    <property type="project" value="UniProtKB-ARBA"/>
</dbReference>
<dbReference type="EMBL" id="KE747824">
    <property type="protein sequence ID" value="RMZ70611.1"/>
    <property type="molecule type" value="Genomic_DNA"/>
</dbReference>
<protein>
    <submittedName>
        <fullName evidence="8">Transmembrane alpha-helix domain-containing</fullName>
    </submittedName>
</protein>
<evidence type="ECO:0000256" key="4">
    <source>
        <dbReference type="ARBA" id="ARBA00023136"/>
    </source>
</evidence>
<keyword evidence="9" id="KW-1185">Reference proteome</keyword>
<evidence type="ECO:0000256" key="3">
    <source>
        <dbReference type="ARBA" id="ARBA00022989"/>
    </source>
</evidence>
<organism evidence="8 9">
    <name type="scientific">Pyrenophora seminiperda CCB06</name>
    <dbReference type="NCBI Taxonomy" id="1302712"/>
    <lineage>
        <taxon>Eukaryota</taxon>
        <taxon>Fungi</taxon>
        <taxon>Dikarya</taxon>
        <taxon>Ascomycota</taxon>
        <taxon>Pezizomycotina</taxon>
        <taxon>Dothideomycetes</taxon>
        <taxon>Pleosporomycetidae</taxon>
        <taxon>Pleosporales</taxon>
        <taxon>Pleosporineae</taxon>
        <taxon>Pleosporaceae</taxon>
        <taxon>Pyrenophora</taxon>
    </lineage>
</organism>
<evidence type="ECO:0000256" key="6">
    <source>
        <dbReference type="SAM" id="Phobius"/>
    </source>
</evidence>